<dbReference type="AlphaFoldDB" id="A0A6J7MMQ3"/>
<proteinExistence type="predicted"/>
<reference evidence="1" key="1">
    <citation type="submission" date="2020-05" db="EMBL/GenBank/DDBJ databases">
        <authorList>
            <person name="Chiriac C."/>
            <person name="Salcher M."/>
            <person name="Ghai R."/>
            <person name="Kavagutti S V."/>
        </authorList>
    </citation>
    <scope>NUCLEOTIDE SEQUENCE</scope>
</reference>
<sequence length="163" mass="18533">MHRNAGIRFLTDVPKNIPLTCVKRGLTEFGHIFAERDCEASLFGATTNFFCSKFWIPKRNKCEWNQSTLARTGTPVVNHPIVVNTQTREREIFIGTIKKSLARKSREDVGIVDCSIDVVQIHIGKSRRLIPRAIAKVFVDSRDVALFITRHACGRMQQTRGHN</sequence>
<organism evidence="1">
    <name type="scientific">freshwater metagenome</name>
    <dbReference type="NCBI Taxonomy" id="449393"/>
    <lineage>
        <taxon>unclassified sequences</taxon>
        <taxon>metagenomes</taxon>
        <taxon>ecological metagenomes</taxon>
    </lineage>
</organism>
<accession>A0A6J7MMQ3</accession>
<protein>
    <submittedName>
        <fullName evidence="1">Unannotated protein</fullName>
    </submittedName>
</protein>
<gene>
    <name evidence="1" type="ORF">UFOPK3927_00724</name>
</gene>
<evidence type="ECO:0000313" key="1">
    <source>
        <dbReference type="EMBL" id="CAB4981195.1"/>
    </source>
</evidence>
<name>A0A6J7MMQ3_9ZZZZ</name>
<dbReference type="EMBL" id="CAFBOK010000069">
    <property type="protein sequence ID" value="CAB4981195.1"/>
    <property type="molecule type" value="Genomic_DNA"/>
</dbReference>